<reference evidence="2" key="2">
    <citation type="submission" date="2025-08" db="UniProtKB">
        <authorList>
            <consortium name="Ensembl"/>
        </authorList>
    </citation>
    <scope>IDENTIFICATION</scope>
</reference>
<sequence length="116" mass="13214">MCRLRWSSLTHDKVLSSPENKIMSTPTKTSNTRRLCYFPSVNTEVSSPFTFSTTMICRYKVEIEHMKLYKAELMKSISVFTELTAITVLMLHLYFYISITADSRAAEQRGGTSGLS</sequence>
<accession>A0A4W6CRL7</accession>
<organism evidence="2 3">
    <name type="scientific">Lates calcarifer</name>
    <name type="common">Barramundi</name>
    <name type="synonym">Holocentrus calcarifer</name>
    <dbReference type="NCBI Taxonomy" id="8187"/>
    <lineage>
        <taxon>Eukaryota</taxon>
        <taxon>Metazoa</taxon>
        <taxon>Chordata</taxon>
        <taxon>Craniata</taxon>
        <taxon>Vertebrata</taxon>
        <taxon>Euteleostomi</taxon>
        <taxon>Actinopterygii</taxon>
        <taxon>Neopterygii</taxon>
        <taxon>Teleostei</taxon>
        <taxon>Neoteleostei</taxon>
        <taxon>Acanthomorphata</taxon>
        <taxon>Carangaria</taxon>
        <taxon>Carangaria incertae sedis</taxon>
        <taxon>Centropomidae</taxon>
        <taxon>Lates</taxon>
    </lineage>
</organism>
<reference evidence="2" key="3">
    <citation type="submission" date="2025-09" db="UniProtKB">
        <authorList>
            <consortium name="Ensembl"/>
        </authorList>
    </citation>
    <scope>IDENTIFICATION</scope>
</reference>
<keyword evidence="1" id="KW-1133">Transmembrane helix</keyword>
<reference evidence="3" key="1">
    <citation type="submission" date="2015-09" db="EMBL/GenBank/DDBJ databases">
        <authorList>
            <person name="Sai Rama Sridatta P."/>
        </authorList>
    </citation>
    <scope>NUCLEOTIDE SEQUENCE [LARGE SCALE GENOMIC DNA]</scope>
</reference>
<protein>
    <submittedName>
        <fullName evidence="2">Uncharacterized protein</fullName>
    </submittedName>
</protein>
<keyword evidence="1" id="KW-0812">Transmembrane</keyword>
<name>A0A4W6CRL7_LATCA</name>
<dbReference type="AlphaFoldDB" id="A0A4W6CRL7"/>
<dbReference type="Proteomes" id="UP000314980">
    <property type="component" value="Unassembled WGS sequence"/>
</dbReference>
<dbReference type="InParanoid" id="A0A4W6CRL7"/>
<dbReference type="Ensembl" id="ENSLCAT00010015446.1">
    <property type="protein sequence ID" value="ENSLCAP00010015126.1"/>
    <property type="gene ID" value="ENSLCAG00010007167.1"/>
</dbReference>
<keyword evidence="3" id="KW-1185">Reference proteome</keyword>
<evidence type="ECO:0000256" key="1">
    <source>
        <dbReference type="SAM" id="Phobius"/>
    </source>
</evidence>
<keyword evidence="1" id="KW-0472">Membrane</keyword>
<evidence type="ECO:0000313" key="2">
    <source>
        <dbReference type="Ensembl" id="ENSLCAP00010015126.1"/>
    </source>
</evidence>
<evidence type="ECO:0000313" key="3">
    <source>
        <dbReference type="Proteomes" id="UP000314980"/>
    </source>
</evidence>
<proteinExistence type="predicted"/>
<feature type="transmembrane region" description="Helical" evidence="1">
    <location>
        <begin position="77"/>
        <end position="97"/>
    </location>
</feature>